<evidence type="ECO:0000256" key="8">
    <source>
        <dbReference type="ARBA" id="ARBA00023136"/>
    </source>
</evidence>
<evidence type="ECO:0000256" key="9">
    <source>
        <dbReference type="ARBA" id="ARBA00037998"/>
    </source>
</evidence>
<keyword evidence="2" id="KW-0813">Transport</keyword>
<dbReference type="Pfam" id="PF02653">
    <property type="entry name" value="BPD_transp_2"/>
    <property type="match status" value="1"/>
</dbReference>
<feature type="transmembrane region" description="Helical" evidence="10">
    <location>
        <begin position="282"/>
        <end position="301"/>
    </location>
</feature>
<comment type="caution">
    <text evidence="11">The sequence shown here is derived from an EMBL/GenBank/DDBJ whole genome shotgun (WGS) entry which is preliminary data.</text>
</comment>
<keyword evidence="4" id="KW-0997">Cell inner membrane</keyword>
<evidence type="ECO:0000256" key="1">
    <source>
        <dbReference type="ARBA" id="ARBA00004429"/>
    </source>
</evidence>
<reference evidence="12" key="1">
    <citation type="journal article" date="2019" name="Int. J. Syst. Evol. Microbiol.">
        <title>The Global Catalogue of Microorganisms (GCM) 10K type strain sequencing project: providing services to taxonomists for standard genome sequencing and annotation.</title>
        <authorList>
            <consortium name="The Broad Institute Genomics Platform"/>
            <consortium name="The Broad Institute Genome Sequencing Center for Infectious Disease"/>
            <person name="Wu L."/>
            <person name="Ma J."/>
        </authorList>
    </citation>
    <scope>NUCLEOTIDE SEQUENCE [LARGE SCALE GENOMIC DNA]</scope>
    <source>
        <strain evidence="12">CCM 8778</strain>
    </source>
</reference>
<evidence type="ECO:0000313" key="11">
    <source>
        <dbReference type="EMBL" id="GGH91315.1"/>
    </source>
</evidence>
<feature type="transmembrane region" description="Helical" evidence="10">
    <location>
        <begin position="101"/>
        <end position="118"/>
    </location>
</feature>
<feature type="transmembrane region" description="Helical" evidence="10">
    <location>
        <begin position="20"/>
        <end position="39"/>
    </location>
</feature>
<keyword evidence="12" id="KW-1185">Reference proteome</keyword>
<organism evidence="11 12">
    <name type="scientific">Pseudomonas fluvialis</name>
    <dbReference type="NCBI Taxonomy" id="1793966"/>
    <lineage>
        <taxon>Bacteria</taxon>
        <taxon>Pseudomonadati</taxon>
        <taxon>Pseudomonadota</taxon>
        <taxon>Gammaproteobacteria</taxon>
        <taxon>Pseudomonadales</taxon>
        <taxon>Pseudomonadaceae</taxon>
        <taxon>Pseudomonas</taxon>
    </lineage>
</organism>
<keyword evidence="7 10" id="KW-1133">Transmembrane helix</keyword>
<dbReference type="CDD" id="cd06582">
    <property type="entry name" value="TM_PBP1_LivH_like"/>
    <property type="match status" value="1"/>
</dbReference>
<keyword evidence="8 10" id="KW-0472">Membrane</keyword>
<evidence type="ECO:0000313" key="12">
    <source>
        <dbReference type="Proteomes" id="UP000655550"/>
    </source>
</evidence>
<feature type="transmembrane region" description="Helical" evidence="10">
    <location>
        <begin position="204"/>
        <end position="227"/>
    </location>
</feature>
<evidence type="ECO:0000256" key="2">
    <source>
        <dbReference type="ARBA" id="ARBA00022448"/>
    </source>
</evidence>
<proteinExistence type="inferred from homology"/>
<keyword evidence="5 10" id="KW-0812">Transmembrane</keyword>
<dbReference type="InterPro" id="IPR001851">
    <property type="entry name" value="ABC_transp_permease"/>
</dbReference>
<evidence type="ECO:0000256" key="3">
    <source>
        <dbReference type="ARBA" id="ARBA00022475"/>
    </source>
</evidence>
<protein>
    <submittedName>
        <fullName evidence="11">Branched-chain amino acid ABC transporter permease</fullName>
    </submittedName>
</protein>
<evidence type="ECO:0000256" key="6">
    <source>
        <dbReference type="ARBA" id="ARBA00022970"/>
    </source>
</evidence>
<evidence type="ECO:0000256" key="7">
    <source>
        <dbReference type="ARBA" id="ARBA00022989"/>
    </source>
</evidence>
<dbReference type="Proteomes" id="UP000655550">
    <property type="component" value="Unassembled WGS sequence"/>
</dbReference>
<comment type="subcellular location">
    <subcellularLocation>
        <location evidence="1">Cell inner membrane</location>
        <topology evidence="1">Multi-pass membrane protein</topology>
    </subcellularLocation>
</comment>
<feature type="transmembrane region" description="Helical" evidence="10">
    <location>
        <begin position="70"/>
        <end position="89"/>
    </location>
</feature>
<evidence type="ECO:0000256" key="10">
    <source>
        <dbReference type="SAM" id="Phobius"/>
    </source>
</evidence>
<dbReference type="PANTHER" id="PTHR11795">
    <property type="entry name" value="BRANCHED-CHAIN AMINO ACID TRANSPORT SYSTEM PERMEASE PROTEIN LIVH"/>
    <property type="match status" value="1"/>
</dbReference>
<dbReference type="PANTHER" id="PTHR11795:SF371">
    <property type="entry name" value="HIGH-AFFINITY BRANCHED-CHAIN AMINO ACID TRANSPORT SYSTEM PERMEASE PROTEIN LIVH"/>
    <property type="match status" value="1"/>
</dbReference>
<feature type="transmembrane region" description="Helical" evidence="10">
    <location>
        <begin position="155"/>
        <end position="175"/>
    </location>
</feature>
<evidence type="ECO:0000256" key="4">
    <source>
        <dbReference type="ARBA" id="ARBA00022519"/>
    </source>
</evidence>
<keyword evidence="6" id="KW-0029">Amino-acid transport</keyword>
<comment type="similarity">
    <text evidence="9">Belongs to the binding-protein-dependent transport system permease family. LivHM subfamily.</text>
</comment>
<dbReference type="EMBL" id="BMDE01000003">
    <property type="protein sequence ID" value="GGH91315.1"/>
    <property type="molecule type" value="Genomic_DNA"/>
</dbReference>
<name>A0ABQ2AGK3_9PSED</name>
<dbReference type="NCBIfam" id="NF008011">
    <property type="entry name" value="PRK10740.1"/>
    <property type="match status" value="1"/>
</dbReference>
<accession>A0ABQ2AGK3</accession>
<keyword evidence="3" id="KW-1003">Cell membrane</keyword>
<dbReference type="RefSeq" id="WP_093986394.1">
    <property type="nucleotide sequence ID" value="NZ_BMDE01000003.1"/>
</dbReference>
<evidence type="ECO:0000256" key="5">
    <source>
        <dbReference type="ARBA" id="ARBA00022692"/>
    </source>
</evidence>
<feature type="transmembrane region" description="Helical" evidence="10">
    <location>
        <begin position="46"/>
        <end position="64"/>
    </location>
</feature>
<gene>
    <name evidence="11" type="ORF">GCM10007363_10900</name>
</gene>
<sequence length="308" mass="32782">MTEPLYYFIQQLLNGLTVGSTYALIAIGYTMVYGIIGMINFAHGEVYMIGSYIAFIVLAALALLGLDSLALMLIGAFAISMIVTSAYGFSIERVAYRPLRGGNRLIPLISAIGMSIFLQNVVRLAQGSRDIAMPSLITGGWSIGPEEGFHATLSYMQLVIFIVTFITMTALTLFISRSRMGRACRACAEDIKMTNLLGINTNNVIALTFVIGAALAAVAGVLLSLYYGVINPYIGFMAGLKAFTAAVLGGIGSIPGAVLGGLLLGVTEAITAGYFSTEYKDVVAFSLLILILLFRPTGILGRPEVEKV</sequence>
<dbReference type="InterPro" id="IPR052157">
    <property type="entry name" value="BCAA_transport_permease"/>
</dbReference>